<dbReference type="EMBL" id="AXCY01000062">
    <property type="protein sequence ID" value="KGM10133.1"/>
    <property type="molecule type" value="Genomic_DNA"/>
</dbReference>
<dbReference type="PANTHER" id="PTHR23028">
    <property type="entry name" value="ACETYLTRANSFERASE"/>
    <property type="match status" value="1"/>
</dbReference>
<keyword evidence="3" id="KW-0012">Acyltransferase</keyword>
<feature type="transmembrane region" description="Helical" evidence="1">
    <location>
        <begin position="232"/>
        <end position="253"/>
    </location>
</feature>
<evidence type="ECO:0000313" key="3">
    <source>
        <dbReference type="EMBL" id="KGM10133.1"/>
    </source>
</evidence>
<gene>
    <name evidence="3" type="ORF">N868_16590</name>
</gene>
<evidence type="ECO:0000256" key="1">
    <source>
        <dbReference type="SAM" id="Phobius"/>
    </source>
</evidence>
<dbReference type="GO" id="GO:0016020">
    <property type="term" value="C:membrane"/>
    <property type="evidence" value="ECO:0007669"/>
    <property type="project" value="TreeGrafter"/>
</dbReference>
<feature type="transmembrane region" description="Helical" evidence="1">
    <location>
        <begin position="208"/>
        <end position="225"/>
    </location>
</feature>
<feature type="domain" description="Acyltransferase 3" evidence="2">
    <location>
        <begin position="26"/>
        <end position="343"/>
    </location>
</feature>
<dbReference type="InterPro" id="IPR050879">
    <property type="entry name" value="Acyltransferase_3"/>
</dbReference>
<keyword evidence="1" id="KW-0472">Membrane</keyword>
<feature type="transmembrane region" description="Helical" evidence="1">
    <location>
        <begin position="154"/>
        <end position="174"/>
    </location>
</feature>
<name>A0A0A0BNR3_9CELL</name>
<feature type="transmembrane region" description="Helical" evidence="1">
    <location>
        <begin position="66"/>
        <end position="90"/>
    </location>
</feature>
<feature type="transmembrane region" description="Helical" evidence="1">
    <location>
        <begin position="291"/>
        <end position="308"/>
    </location>
</feature>
<organism evidence="3 4">
    <name type="scientific">Cellulomonas carbonis T26</name>
    <dbReference type="NCBI Taxonomy" id="947969"/>
    <lineage>
        <taxon>Bacteria</taxon>
        <taxon>Bacillati</taxon>
        <taxon>Actinomycetota</taxon>
        <taxon>Actinomycetes</taxon>
        <taxon>Micrococcales</taxon>
        <taxon>Cellulomonadaceae</taxon>
        <taxon>Cellulomonas</taxon>
    </lineage>
</organism>
<dbReference type="GO" id="GO:0016747">
    <property type="term" value="F:acyltransferase activity, transferring groups other than amino-acyl groups"/>
    <property type="evidence" value="ECO:0007669"/>
    <property type="project" value="InterPro"/>
</dbReference>
<feature type="transmembrane region" description="Helical" evidence="1">
    <location>
        <begin position="265"/>
        <end position="284"/>
    </location>
</feature>
<reference evidence="3 4" key="1">
    <citation type="submission" date="2013-08" db="EMBL/GenBank/DDBJ databases">
        <title>Genome sequencing of Cellulomonas carbonis T26.</title>
        <authorList>
            <person name="Chen F."/>
            <person name="Li Y."/>
            <person name="Wang G."/>
        </authorList>
    </citation>
    <scope>NUCLEOTIDE SEQUENCE [LARGE SCALE GENOMIC DNA]</scope>
    <source>
        <strain evidence="3 4">T26</strain>
    </source>
</reference>
<comment type="caution">
    <text evidence="3">The sequence shown here is derived from an EMBL/GenBank/DDBJ whole genome shotgun (WGS) entry which is preliminary data.</text>
</comment>
<dbReference type="Proteomes" id="UP000029839">
    <property type="component" value="Unassembled WGS sequence"/>
</dbReference>
<evidence type="ECO:0000313" key="4">
    <source>
        <dbReference type="Proteomes" id="UP000029839"/>
    </source>
</evidence>
<dbReference type="OrthoDB" id="9807745at2"/>
<dbReference type="AlphaFoldDB" id="A0A0A0BNR3"/>
<dbReference type="InterPro" id="IPR002656">
    <property type="entry name" value="Acyl_transf_3_dom"/>
</dbReference>
<keyword evidence="3" id="KW-0808">Transferase</keyword>
<feature type="transmembrane region" description="Helical" evidence="1">
    <location>
        <begin position="328"/>
        <end position="349"/>
    </location>
</feature>
<feature type="transmembrane region" description="Helical" evidence="1">
    <location>
        <begin position="181"/>
        <end position="202"/>
    </location>
</feature>
<keyword evidence="1" id="KW-0812">Transmembrane</keyword>
<dbReference type="Pfam" id="PF01757">
    <property type="entry name" value="Acyl_transf_3"/>
    <property type="match status" value="1"/>
</dbReference>
<dbReference type="PANTHER" id="PTHR23028:SF53">
    <property type="entry name" value="ACYL_TRANSF_3 DOMAIN-CONTAINING PROTEIN"/>
    <property type="match status" value="1"/>
</dbReference>
<protein>
    <submittedName>
        <fullName evidence="3">Acyltransferase</fullName>
    </submittedName>
</protein>
<evidence type="ECO:0000259" key="2">
    <source>
        <dbReference type="Pfam" id="PF01757"/>
    </source>
</evidence>
<feature type="transmembrane region" description="Helical" evidence="1">
    <location>
        <begin position="102"/>
        <end position="124"/>
    </location>
</feature>
<proteinExistence type="predicted"/>
<reference evidence="3 4" key="2">
    <citation type="journal article" date="2015" name="Stand. Genomic Sci.">
        <title>Draft genome sequence of Cellulomonas carbonis T26(T) and comparative analysis of six Cellulomonas genomes.</title>
        <authorList>
            <person name="Zhuang W."/>
            <person name="Zhang S."/>
            <person name="Xia X."/>
            <person name="Wang G."/>
        </authorList>
    </citation>
    <scope>NUCLEOTIDE SEQUENCE [LARGE SCALE GENOMIC DNA]</scope>
    <source>
        <strain evidence="3 4">T26</strain>
    </source>
</reference>
<feature type="transmembrane region" description="Helical" evidence="1">
    <location>
        <begin position="27"/>
        <end position="46"/>
    </location>
</feature>
<dbReference type="RefSeq" id="WP_052426309.1">
    <property type="nucleotide sequence ID" value="NZ_AXCY01000062.1"/>
</dbReference>
<dbReference type="GO" id="GO:0009103">
    <property type="term" value="P:lipopolysaccharide biosynthetic process"/>
    <property type="evidence" value="ECO:0007669"/>
    <property type="project" value="TreeGrafter"/>
</dbReference>
<keyword evidence="1" id="KW-1133">Transmembrane helix</keyword>
<sequence>MVTTRPAPLAAAPAAEPRTPARPRLHALDGVRFLAAAGVVLYHFVARWHTGWGEAPGERFPVLGHVATYFALAPELFFVVSGFVILWTAWGRSVPQVAASRLARIYPAYWTALALTSLLLLVLWRDGKQVSLGEVAVNATLLQELVGVRHVDGVYWTLWVELRFYALVLLLVAVGVTRSRVLAFAGLWPVAGLAAELSGAHVLQEVLISRYAPLFAGGMLLYLIHRDGHARLPWALVGLNVAIALSTIVPAQMGSLSRNTVFEPNPWILAALTVGCFATVAVVALTRVSQVSWAPLAALGALTYPLYLVHEYWGWWAIAQLSAHLPTYVTLGVAVVLSVALAAALHHAVERHAAPWARRRLEELLGARSAPRRRTVGFRPQTA</sequence>
<keyword evidence="4" id="KW-1185">Reference proteome</keyword>
<accession>A0A0A0BNR3</accession>